<keyword evidence="3" id="KW-0808">Transferase</keyword>
<evidence type="ECO:0000256" key="2">
    <source>
        <dbReference type="ARBA" id="ARBA00022603"/>
    </source>
</evidence>
<feature type="domain" description="RNA 2-O ribose methyltransferase substrate binding" evidence="4">
    <location>
        <begin position="16"/>
        <end position="92"/>
    </location>
</feature>
<dbReference type="Proteomes" id="UP000195447">
    <property type="component" value="Unassembled WGS sequence"/>
</dbReference>
<comment type="similarity">
    <text evidence="1">Belongs to the class IV-like SAM-binding methyltransferase superfamily. RNA methyltransferase TrmH family.</text>
</comment>
<evidence type="ECO:0000259" key="4">
    <source>
        <dbReference type="SMART" id="SM00967"/>
    </source>
</evidence>
<accession>A0A1Y4LWF2</accession>
<dbReference type="InterPro" id="IPR013123">
    <property type="entry name" value="SpoU_subst-bd"/>
</dbReference>
<dbReference type="PANTHER" id="PTHR46429:SF1">
    <property type="entry name" value="23S RRNA (GUANOSINE-2'-O-)-METHYLTRANSFERASE RLMB"/>
    <property type="match status" value="1"/>
</dbReference>
<dbReference type="Gene3D" id="3.30.1330.30">
    <property type="match status" value="1"/>
</dbReference>
<dbReference type="InterPro" id="IPR029064">
    <property type="entry name" value="Ribosomal_eL30-like_sf"/>
</dbReference>
<proteinExistence type="inferred from homology"/>
<evidence type="ECO:0000313" key="6">
    <source>
        <dbReference type="Proteomes" id="UP000195447"/>
    </source>
</evidence>
<protein>
    <recommendedName>
        <fullName evidence="4">RNA 2-O ribose methyltransferase substrate binding domain-containing protein</fullName>
    </recommendedName>
</protein>
<comment type="caution">
    <text evidence="5">The sequence shown here is derived from an EMBL/GenBank/DDBJ whole genome shotgun (WGS) entry which is preliminary data.</text>
</comment>
<keyword evidence="6" id="KW-1185">Reference proteome</keyword>
<sequence length="257" mass="29299">MEKNVFKYYNKFMLKIIEGNISCKAVLEEQKRKCEILYVDKKKRTKDFAYIISLAKRQGVKVQTCTREVIDEIATGKTHGGMILKADKREDSFLQEKIEGFLCYVNGVEDPYNLGSLIRSLYASGCNALILPYRDWSMSENIILRASAGAYERLPIYFIHSDEELVEYVHKYEIPLYCAYRNQAKAHYEIKYPNTCCVAIGGALRGLSAKIVQASNQNIVIEYGRDFKNALDTPSATAVIAFEIMRQKKGANNVKVQ</sequence>
<dbReference type="Pfam" id="PF00588">
    <property type="entry name" value="SpoU_methylase"/>
    <property type="match status" value="1"/>
</dbReference>
<reference evidence="6" key="1">
    <citation type="submission" date="2017-04" db="EMBL/GenBank/DDBJ databases">
        <title>Function of individual gut microbiota members based on whole genome sequencing of pure cultures obtained from chicken caecum.</title>
        <authorList>
            <person name="Medvecky M."/>
            <person name="Cejkova D."/>
            <person name="Polansky O."/>
            <person name="Karasova D."/>
            <person name="Kubasova T."/>
            <person name="Cizek A."/>
            <person name="Rychlik I."/>
        </authorList>
    </citation>
    <scope>NUCLEOTIDE SEQUENCE [LARGE SCALE GENOMIC DNA]</scope>
    <source>
        <strain evidence="6">An178</strain>
    </source>
</reference>
<dbReference type="InterPro" id="IPR001537">
    <property type="entry name" value="SpoU_MeTrfase"/>
</dbReference>
<evidence type="ECO:0000313" key="5">
    <source>
        <dbReference type="EMBL" id="OUP59381.1"/>
    </source>
</evidence>
<dbReference type="SMART" id="SM00967">
    <property type="entry name" value="SpoU_sub_bind"/>
    <property type="match status" value="1"/>
</dbReference>
<dbReference type="InterPro" id="IPR029028">
    <property type="entry name" value="Alpha/beta_knot_MTases"/>
</dbReference>
<organism evidence="5 6">
    <name type="scientific">Faecalitalea cylindroides</name>
    <dbReference type="NCBI Taxonomy" id="39483"/>
    <lineage>
        <taxon>Bacteria</taxon>
        <taxon>Bacillati</taxon>
        <taxon>Bacillota</taxon>
        <taxon>Erysipelotrichia</taxon>
        <taxon>Erysipelotrichales</taxon>
        <taxon>Erysipelotrichaceae</taxon>
        <taxon>Faecalitalea</taxon>
    </lineage>
</organism>
<dbReference type="SUPFAM" id="SSF55315">
    <property type="entry name" value="L30e-like"/>
    <property type="match status" value="1"/>
</dbReference>
<gene>
    <name evidence="5" type="ORF">B5F14_07475</name>
</gene>
<dbReference type="AlphaFoldDB" id="A0A1Y4LWF2"/>
<dbReference type="RefSeq" id="WP_087158856.1">
    <property type="nucleotide sequence ID" value="NZ_CBCTZC010000016.1"/>
</dbReference>
<dbReference type="EMBL" id="NFKM01000014">
    <property type="protein sequence ID" value="OUP59381.1"/>
    <property type="molecule type" value="Genomic_DNA"/>
</dbReference>
<dbReference type="InterPro" id="IPR029026">
    <property type="entry name" value="tRNA_m1G_MTases_N"/>
</dbReference>
<dbReference type="GO" id="GO:0008173">
    <property type="term" value="F:RNA methyltransferase activity"/>
    <property type="evidence" value="ECO:0007669"/>
    <property type="project" value="InterPro"/>
</dbReference>
<dbReference type="PANTHER" id="PTHR46429">
    <property type="entry name" value="23S RRNA (GUANOSINE-2'-O-)-METHYLTRANSFERASE RLMB"/>
    <property type="match status" value="1"/>
</dbReference>
<dbReference type="SUPFAM" id="SSF75217">
    <property type="entry name" value="alpha/beta knot"/>
    <property type="match status" value="1"/>
</dbReference>
<dbReference type="GO" id="GO:0003723">
    <property type="term" value="F:RNA binding"/>
    <property type="evidence" value="ECO:0007669"/>
    <property type="project" value="InterPro"/>
</dbReference>
<dbReference type="Pfam" id="PF08032">
    <property type="entry name" value="SpoU_sub_bind"/>
    <property type="match status" value="1"/>
</dbReference>
<evidence type="ECO:0000256" key="3">
    <source>
        <dbReference type="ARBA" id="ARBA00022679"/>
    </source>
</evidence>
<evidence type="ECO:0000256" key="1">
    <source>
        <dbReference type="ARBA" id="ARBA00007228"/>
    </source>
</evidence>
<name>A0A1Y4LWF2_9FIRM</name>
<dbReference type="InterPro" id="IPR004441">
    <property type="entry name" value="rRNA_MeTrfase_TrmH"/>
</dbReference>
<dbReference type="GO" id="GO:0006396">
    <property type="term" value="P:RNA processing"/>
    <property type="evidence" value="ECO:0007669"/>
    <property type="project" value="InterPro"/>
</dbReference>
<dbReference type="Gene3D" id="3.40.1280.10">
    <property type="match status" value="1"/>
</dbReference>
<dbReference type="GO" id="GO:0005829">
    <property type="term" value="C:cytosol"/>
    <property type="evidence" value="ECO:0007669"/>
    <property type="project" value="TreeGrafter"/>
</dbReference>
<keyword evidence="2" id="KW-0489">Methyltransferase</keyword>
<dbReference type="GO" id="GO:0032259">
    <property type="term" value="P:methylation"/>
    <property type="evidence" value="ECO:0007669"/>
    <property type="project" value="UniProtKB-KW"/>
</dbReference>